<gene>
    <name evidence="6" type="ORF">ERS008460_02022</name>
</gene>
<organism evidence="6 7">
    <name type="scientific">Yersinia aleksiciae</name>
    <dbReference type="NCBI Taxonomy" id="263819"/>
    <lineage>
        <taxon>Bacteria</taxon>
        <taxon>Pseudomonadati</taxon>
        <taxon>Pseudomonadota</taxon>
        <taxon>Gammaproteobacteria</taxon>
        <taxon>Enterobacterales</taxon>
        <taxon>Yersiniaceae</taxon>
        <taxon>Yersinia</taxon>
    </lineage>
</organism>
<evidence type="ECO:0000256" key="4">
    <source>
        <dbReference type="ARBA" id="ARBA00023139"/>
    </source>
</evidence>
<dbReference type="AlphaFoldDB" id="A0A0T9U265"/>
<dbReference type="Proteomes" id="UP000040088">
    <property type="component" value="Unassembled WGS sequence"/>
</dbReference>
<name>A0A0T9U265_YERAE</name>
<evidence type="ECO:0000313" key="6">
    <source>
        <dbReference type="EMBL" id="CNL15033.1"/>
    </source>
</evidence>
<dbReference type="RefSeq" id="WP_050125953.1">
    <property type="nucleotide sequence ID" value="NZ_CQEM01000008.1"/>
</dbReference>
<evidence type="ECO:0000256" key="1">
    <source>
        <dbReference type="ARBA" id="ARBA00022475"/>
    </source>
</evidence>
<evidence type="ECO:0000256" key="3">
    <source>
        <dbReference type="ARBA" id="ARBA00023136"/>
    </source>
</evidence>
<protein>
    <submittedName>
        <fullName evidence="6">Lipoprotein</fullName>
    </submittedName>
</protein>
<evidence type="ECO:0000256" key="5">
    <source>
        <dbReference type="ARBA" id="ARBA00023288"/>
    </source>
</evidence>
<keyword evidence="1" id="KW-1003">Cell membrane</keyword>
<dbReference type="Pfam" id="PF06788">
    <property type="entry name" value="UPF0257"/>
    <property type="match status" value="1"/>
</dbReference>
<dbReference type="PROSITE" id="PS51257">
    <property type="entry name" value="PROKAR_LIPOPROTEIN"/>
    <property type="match status" value="1"/>
</dbReference>
<dbReference type="GO" id="GO:0005886">
    <property type="term" value="C:plasma membrane"/>
    <property type="evidence" value="ECO:0007669"/>
    <property type="project" value="InterPro"/>
</dbReference>
<evidence type="ECO:0000313" key="7">
    <source>
        <dbReference type="Proteomes" id="UP000040088"/>
    </source>
</evidence>
<dbReference type="InterPro" id="IPR010646">
    <property type="entry name" value="UPF0257"/>
</dbReference>
<evidence type="ECO:0000256" key="2">
    <source>
        <dbReference type="ARBA" id="ARBA00022729"/>
    </source>
</evidence>
<keyword evidence="2" id="KW-0732">Signal</keyword>
<dbReference type="EMBL" id="CQEM01000008">
    <property type="protein sequence ID" value="CNL15033.1"/>
    <property type="molecule type" value="Genomic_DNA"/>
</dbReference>
<accession>A0A0T9U265</accession>
<keyword evidence="4" id="KW-0564">Palmitate</keyword>
<keyword evidence="3" id="KW-0472">Membrane</keyword>
<sequence>MVRILRICLLALTLSACDRGHEPFVFTANVASYSNIFGFDPIQGPVRSLTQKMLDAKGDTYSEVHAEINEHGCFTTLQIQTPAQDVDLDYVKEGSYLVDNKTKEKQLALNDKCNITQTASGNVKVIINDKGFVTDVKMSESGAIKKHYDYDDNGFPIVDISYDNGKTFKIVTELDAKGKKPFNYKTKIYEDDKFVLSTQRDCQTDSHGNPTSCKIESMEPEGKVIEVYTAIYNTEYY</sequence>
<keyword evidence="5 6" id="KW-0449">Lipoprotein</keyword>
<reference evidence="7" key="1">
    <citation type="submission" date="2015-03" db="EMBL/GenBank/DDBJ databases">
        <authorList>
            <consortium name="Pathogen Informatics"/>
        </authorList>
    </citation>
    <scope>NUCLEOTIDE SEQUENCE [LARGE SCALE GENOMIC DNA]</scope>
    <source>
        <strain evidence="7">IP27925</strain>
    </source>
</reference>
<proteinExistence type="predicted"/>